<comment type="caution">
    <text evidence="2">The sequence shown here is derived from an EMBL/GenBank/DDBJ whole genome shotgun (WGS) entry which is preliminary data.</text>
</comment>
<dbReference type="InterPro" id="IPR017946">
    <property type="entry name" value="PLC-like_Pdiesterase_TIM-brl"/>
</dbReference>
<dbReference type="InterPro" id="IPR030395">
    <property type="entry name" value="GP_PDE_dom"/>
</dbReference>
<evidence type="ECO:0000259" key="1">
    <source>
        <dbReference type="PROSITE" id="PS51704"/>
    </source>
</evidence>
<dbReference type="Pfam" id="PF03009">
    <property type="entry name" value="GDPD"/>
    <property type="match status" value="1"/>
</dbReference>
<dbReference type="GO" id="GO:0008081">
    <property type="term" value="F:phosphoric diester hydrolase activity"/>
    <property type="evidence" value="ECO:0007669"/>
    <property type="project" value="InterPro"/>
</dbReference>
<name>A0AAW9F929_9HYPH</name>
<dbReference type="RefSeq" id="WP_181013694.1">
    <property type="nucleotide sequence ID" value="NZ_CP192781.1"/>
</dbReference>
<proteinExistence type="predicted"/>
<dbReference type="PROSITE" id="PS51704">
    <property type="entry name" value="GP_PDE"/>
    <property type="match status" value="1"/>
</dbReference>
<dbReference type="PANTHER" id="PTHR46211:SF1">
    <property type="entry name" value="GLYCEROPHOSPHODIESTER PHOSPHODIESTERASE, CYTOPLASMIC"/>
    <property type="match status" value="1"/>
</dbReference>
<dbReference type="SUPFAM" id="SSF51695">
    <property type="entry name" value="PLC-like phosphodiesterases"/>
    <property type="match status" value="1"/>
</dbReference>
<dbReference type="GO" id="GO:0006629">
    <property type="term" value="P:lipid metabolic process"/>
    <property type="evidence" value="ECO:0007669"/>
    <property type="project" value="InterPro"/>
</dbReference>
<reference evidence="2" key="1">
    <citation type="journal article" date="2023" name="Phytobiomes J">
        <title>Deciphering the key players within the bacterial microbiota associated with aerial crown gall tumors on rhododendron: Insights into the gallobiome.</title>
        <authorList>
            <person name="Kuzmanovic N."/>
            <person name="Nesme J."/>
            <person name="Wolf J."/>
            <person name="Neumann-Schaal M."/>
            <person name="Petersen J."/>
            <person name="Fernandez-Gnecco G."/>
            <person name="Sproeer C."/>
            <person name="Bunk B."/>
            <person name="Overmann J."/>
            <person name="Sorensen S.J."/>
            <person name="Idczak E."/>
            <person name="Smalla K."/>
        </authorList>
    </citation>
    <scope>NUCLEOTIDE SEQUENCE</scope>
    <source>
        <strain evidence="2">Rho-11.1</strain>
    </source>
</reference>
<protein>
    <submittedName>
        <fullName evidence="2">Glycerophosphodiester phosphodiesterase family protein</fullName>
    </submittedName>
</protein>
<organism evidence="2">
    <name type="scientific">Agrobacterium rosae</name>
    <dbReference type="NCBI Taxonomy" id="1972867"/>
    <lineage>
        <taxon>Bacteria</taxon>
        <taxon>Pseudomonadati</taxon>
        <taxon>Pseudomonadota</taxon>
        <taxon>Alphaproteobacteria</taxon>
        <taxon>Hyphomicrobiales</taxon>
        <taxon>Rhizobiaceae</taxon>
        <taxon>Rhizobium/Agrobacterium group</taxon>
        <taxon>Agrobacterium</taxon>
    </lineage>
</organism>
<dbReference type="PANTHER" id="PTHR46211">
    <property type="entry name" value="GLYCEROPHOSPHORYL DIESTER PHOSPHODIESTERASE"/>
    <property type="match status" value="1"/>
</dbReference>
<accession>A0AAW9F929</accession>
<feature type="domain" description="GP-PDE" evidence="1">
    <location>
        <begin position="10"/>
        <end position="246"/>
    </location>
</feature>
<dbReference type="AlphaFoldDB" id="A0AAW9F929"/>
<sequence length="246" mass="27211">MTLKLSWLTETPIAHRGYHDQNKLVWENTLTAFSRAIEAGFAIECDLQLASDSVPVVFHDDEMTRLTGIKGDVRERTSGELGLLSVGQTKDKVPTLKQLLKLCAGKVPLVLELKGREAAGIDDGFAEAVLEVLEGYEGHVALMSFDHHLLKDLKAAGSPWPLGLTAEGAKPENFFKHDEAMQIGLDFISYAWAHLPNSFIEAQKKLGLPIITWTVRDENGRETSYKYADQITFEGFDPKESVPTSA</sequence>
<dbReference type="Gene3D" id="3.20.20.190">
    <property type="entry name" value="Phosphatidylinositol (PI) phosphodiesterase"/>
    <property type="match status" value="1"/>
</dbReference>
<evidence type="ECO:0000313" key="2">
    <source>
        <dbReference type="EMBL" id="MDX8300987.1"/>
    </source>
</evidence>
<gene>
    <name evidence="2" type="ORF">RMR22_01900</name>
</gene>
<dbReference type="EMBL" id="JAVRAF010000001">
    <property type="protein sequence ID" value="MDX8300987.1"/>
    <property type="molecule type" value="Genomic_DNA"/>
</dbReference>